<dbReference type="InterPro" id="IPR040256">
    <property type="entry name" value="At4g02000-like"/>
</dbReference>
<protein>
    <recommendedName>
        <fullName evidence="1">DUF4283 domain-containing protein</fullName>
    </recommendedName>
</protein>
<name>A0A699KJ96_TANCI</name>
<comment type="caution">
    <text evidence="2">The sequence shown here is derived from an EMBL/GenBank/DDBJ whole genome shotgun (WGS) entry which is preliminary data.</text>
</comment>
<feature type="domain" description="DUF4283" evidence="1">
    <location>
        <begin position="41"/>
        <end position="119"/>
    </location>
</feature>
<evidence type="ECO:0000313" key="2">
    <source>
        <dbReference type="EMBL" id="GFA97263.1"/>
    </source>
</evidence>
<proteinExistence type="predicted"/>
<organism evidence="2">
    <name type="scientific">Tanacetum cinerariifolium</name>
    <name type="common">Dalmatian daisy</name>
    <name type="synonym">Chrysanthemum cinerariifolium</name>
    <dbReference type="NCBI Taxonomy" id="118510"/>
    <lineage>
        <taxon>Eukaryota</taxon>
        <taxon>Viridiplantae</taxon>
        <taxon>Streptophyta</taxon>
        <taxon>Embryophyta</taxon>
        <taxon>Tracheophyta</taxon>
        <taxon>Spermatophyta</taxon>
        <taxon>Magnoliopsida</taxon>
        <taxon>eudicotyledons</taxon>
        <taxon>Gunneridae</taxon>
        <taxon>Pentapetalae</taxon>
        <taxon>asterids</taxon>
        <taxon>campanulids</taxon>
        <taxon>Asterales</taxon>
        <taxon>Asteraceae</taxon>
        <taxon>Asteroideae</taxon>
        <taxon>Anthemideae</taxon>
        <taxon>Anthemidinae</taxon>
        <taxon>Tanacetum</taxon>
    </lineage>
</organism>
<dbReference type="AlphaFoldDB" id="A0A699KJ96"/>
<reference evidence="2" key="1">
    <citation type="journal article" date="2019" name="Sci. Rep.">
        <title>Draft genome of Tanacetum cinerariifolium, the natural source of mosquito coil.</title>
        <authorList>
            <person name="Yamashiro T."/>
            <person name="Shiraishi A."/>
            <person name="Satake H."/>
            <person name="Nakayama K."/>
        </authorList>
    </citation>
    <scope>NUCLEOTIDE SEQUENCE</scope>
</reference>
<gene>
    <name evidence="2" type="ORF">Tci_669235</name>
</gene>
<evidence type="ECO:0000259" key="1">
    <source>
        <dbReference type="Pfam" id="PF14111"/>
    </source>
</evidence>
<accession>A0A699KJ96</accession>
<sequence>MRKGAEDRELQMKFVPRFVSNQSNGTNRIAISAKDIKNESEACALHLYGYFVGTSMDYRVVNANVSRMWRVYGIAEITKTSSGLFYFKFKNEEGMKAILESGPWMINYVTLVLNVWEHGIWLEKVEPSTILIWVCVYGISMELCNGNGIGKIMSGIGKPMLMVKLTKERCLKKAGKLDFARVLVEVSATDVLPETLEIKYPSIGDRPGRDALKVNKSGTDMDSDVKADNDGFVVGKKNKLWECRVILSKIAINIRMLVILLKIDGFKVMVDHMLSKGYGGSVGSLQKGNLKSVNEVVLAHKKVDNKNDEKSDVVLKPPLNF</sequence>
<dbReference type="PANTHER" id="PTHR31286:SF180">
    <property type="entry name" value="OS10G0362600 PROTEIN"/>
    <property type="match status" value="1"/>
</dbReference>
<dbReference type="EMBL" id="BKCJ010525059">
    <property type="protein sequence ID" value="GFA97263.1"/>
    <property type="molecule type" value="Genomic_DNA"/>
</dbReference>
<dbReference type="InterPro" id="IPR025558">
    <property type="entry name" value="DUF4283"/>
</dbReference>
<dbReference type="Pfam" id="PF14111">
    <property type="entry name" value="DUF4283"/>
    <property type="match status" value="1"/>
</dbReference>
<dbReference type="PANTHER" id="PTHR31286">
    <property type="entry name" value="GLYCINE-RICH CELL WALL STRUCTURAL PROTEIN 1.8-LIKE"/>
    <property type="match status" value="1"/>
</dbReference>